<feature type="transmembrane region" description="Helical" evidence="1">
    <location>
        <begin position="77"/>
        <end position="97"/>
    </location>
</feature>
<dbReference type="EMBL" id="LMVN01000011">
    <property type="protein sequence ID" value="PAV07649.1"/>
    <property type="molecule type" value="Genomic_DNA"/>
</dbReference>
<evidence type="ECO:0000313" key="3">
    <source>
        <dbReference type="EMBL" id="PWL08025.1"/>
    </source>
</evidence>
<dbReference type="RefSeq" id="WP_095608535.1">
    <property type="nucleotide sequence ID" value="NZ_LMVN01000011.1"/>
</dbReference>
<evidence type="ECO:0000313" key="5">
    <source>
        <dbReference type="Proteomes" id="UP000246004"/>
    </source>
</evidence>
<gene>
    <name evidence="2" type="ORF">ASJ82_08205</name>
    <name evidence="3" type="ORF">MSCUN_09560</name>
</gene>
<protein>
    <submittedName>
        <fullName evidence="2">Uncharacterized protein</fullName>
    </submittedName>
</protein>
<name>A0A2A2HDY6_9EURY</name>
<evidence type="ECO:0000313" key="4">
    <source>
        <dbReference type="Proteomes" id="UP000217528"/>
    </source>
</evidence>
<dbReference type="Proteomes" id="UP000246004">
    <property type="component" value="Unassembled WGS sequence"/>
</dbReference>
<reference evidence="3 5" key="1">
    <citation type="submission" date="2016-04" db="EMBL/GenBank/DDBJ databases">
        <title>Genome sequence of Methanosphaera cuniculi DSM 4103.</title>
        <authorList>
            <person name="Poehlein A."/>
            <person name="Seedorf H."/>
            <person name="Daniel R."/>
        </authorList>
    </citation>
    <scope>NUCLEOTIDE SEQUENCE [LARGE SCALE GENOMIC DNA]</scope>
    <source>
        <strain evidence="3 5">DSM 4103</strain>
    </source>
</reference>
<keyword evidence="1" id="KW-0812">Transmembrane</keyword>
<dbReference type="AlphaFoldDB" id="A0A2A2HDY6"/>
<accession>A0A2A2HDY6</accession>
<keyword evidence="1" id="KW-1133">Transmembrane helix</keyword>
<sequence length="99" mass="11739">MVNKTKITPLNDINSLESTVEEYRIGNLEKKVITNQEEIMKELRQIRKDINKDHEKVIKLELMYGILDDKFRKQESYVKAITTTIIAQIILFLLQIFTR</sequence>
<dbReference type="Proteomes" id="UP000217528">
    <property type="component" value="Unassembled WGS sequence"/>
</dbReference>
<organism evidence="2 4">
    <name type="scientific">Methanosphaera cuniculi</name>
    <dbReference type="NCBI Taxonomy" id="1077256"/>
    <lineage>
        <taxon>Archaea</taxon>
        <taxon>Methanobacteriati</taxon>
        <taxon>Methanobacteriota</taxon>
        <taxon>Methanomada group</taxon>
        <taxon>Methanobacteria</taxon>
        <taxon>Methanobacteriales</taxon>
        <taxon>Methanobacteriaceae</taxon>
        <taxon>Methanosphaera</taxon>
    </lineage>
</organism>
<keyword evidence="1" id="KW-0472">Membrane</keyword>
<evidence type="ECO:0000256" key="1">
    <source>
        <dbReference type="SAM" id="Phobius"/>
    </source>
</evidence>
<keyword evidence="4" id="KW-1185">Reference proteome</keyword>
<comment type="caution">
    <text evidence="2">The sequence shown here is derived from an EMBL/GenBank/DDBJ whole genome shotgun (WGS) entry which is preliminary data.</text>
</comment>
<proteinExistence type="predicted"/>
<evidence type="ECO:0000313" key="2">
    <source>
        <dbReference type="EMBL" id="PAV07649.1"/>
    </source>
</evidence>
<reference evidence="2 4" key="2">
    <citation type="journal article" date="2017" name="BMC Genomics">
        <title>Genomic analysis of methanogenic archaea reveals a shift towards energy conservation.</title>
        <authorList>
            <person name="Gilmore S.P."/>
            <person name="Henske J.K."/>
            <person name="Sexton J.A."/>
            <person name="Solomon K.V."/>
            <person name="Seppala S."/>
            <person name="Yoo J.I."/>
            <person name="Huyett L.M."/>
            <person name="Pressman A."/>
            <person name="Cogan J.Z."/>
            <person name="Kivenson V."/>
            <person name="Peng X."/>
            <person name="Tan Y."/>
            <person name="Valentine D.L."/>
            <person name="O'Malley M.A."/>
        </authorList>
    </citation>
    <scope>NUCLEOTIDE SEQUENCE [LARGE SCALE GENOMIC DNA]</scope>
    <source>
        <strain evidence="2 4">1R-7</strain>
    </source>
</reference>
<dbReference type="EMBL" id="LWMS01000031">
    <property type="protein sequence ID" value="PWL08025.1"/>
    <property type="molecule type" value="Genomic_DNA"/>
</dbReference>